<reference evidence="1 2" key="1">
    <citation type="journal article" date="2017" name="Nat. Commun.">
        <title>Genome assembly with in vitro proximity ligation data and whole-genome triplication in lettuce.</title>
        <authorList>
            <person name="Reyes-Chin-Wo S."/>
            <person name="Wang Z."/>
            <person name="Yang X."/>
            <person name="Kozik A."/>
            <person name="Arikit S."/>
            <person name="Song C."/>
            <person name="Xia L."/>
            <person name="Froenicke L."/>
            <person name="Lavelle D.O."/>
            <person name="Truco M.J."/>
            <person name="Xia R."/>
            <person name="Zhu S."/>
            <person name="Xu C."/>
            <person name="Xu H."/>
            <person name="Xu X."/>
            <person name="Cox K."/>
            <person name="Korf I."/>
            <person name="Meyers B.C."/>
            <person name="Michelmore R.W."/>
        </authorList>
    </citation>
    <scope>NUCLEOTIDE SEQUENCE [LARGE SCALE GENOMIC DNA]</scope>
    <source>
        <strain evidence="2">cv. Salinas</strain>
        <tissue evidence="1">Seedlings</tissue>
    </source>
</reference>
<accession>A0A9R1VCD7</accession>
<dbReference type="Proteomes" id="UP000235145">
    <property type="component" value="Unassembled WGS sequence"/>
</dbReference>
<dbReference type="AlphaFoldDB" id="A0A9R1VCD7"/>
<evidence type="ECO:0000313" key="1">
    <source>
        <dbReference type="EMBL" id="KAJ0202302.1"/>
    </source>
</evidence>
<gene>
    <name evidence="1" type="ORF">LSAT_V11C600315950</name>
</gene>
<dbReference type="PANTHER" id="PTHR48258:SF4">
    <property type="entry name" value="DUF4216 DOMAIN-CONTAINING PROTEIN"/>
    <property type="match status" value="1"/>
</dbReference>
<organism evidence="1 2">
    <name type="scientific">Lactuca sativa</name>
    <name type="common">Garden lettuce</name>
    <dbReference type="NCBI Taxonomy" id="4236"/>
    <lineage>
        <taxon>Eukaryota</taxon>
        <taxon>Viridiplantae</taxon>
        <taxon>Streptophyta</taxon>
        <taxon>Embryophyta</taxon>
        <taxon>Tracheophyta</taxon>
        <taxon>Spermatophyta</taxon>
        <taxon>Magnoliopsida</taxon>
        <taxon>eudicotyledons</taxon>
        <taxon>Gunneridae</taxon>
        <taxon>Pentapetalae</taxon>
        <taxon>asterids</taxon>
        <taxon>campanulids</taxon>
        <taxon>Asterales</taxon>
        <taxon>Asteraceae</taxon>
        <taxon>Cichorioideae</taxon>
        <taxon>Cichorieae</taxon>
        <taxon>Lactucinae</taxon>
        <taxon>Lactuca</taxon>
    </lineage>
</organism>
<dbReference type="PANTHER" id="PTHR48258">
    <property type="entry name" value="DUF4218 DOMAIN-CONTAINING PROTEIN-RELATED"/>
    <property type="match status" value="1"/>
</dbReference>
<sequence length="205" mass="24282">MTSHTKWDAITKLCTSFRAICSRVLHMNNLLCLQTTIFETICNLEKVFPSRFFNSIYTRWSRSVHVDVSLRKLGYMKRKIKPTQRLRGLLLRQTRLNRESRNFASEIPSYTTTVPSWMLFEKNGRQRPLSDDKIRIAHNYILINYVEVLTFMRYVVLRLCEPKDNLMWMTKHLGGLEIDILLGDLKNMLVSNKKKLCYLIVLVKY</sequence>
<name>A0A9R1VCD7_LACSA</name>
<protein>
    <submittedName>
        <fullName evidence="1">Uncharacterized protein</fullName>
    </submittedName>
</protein>
<proteinExistence type="predicted"/>
<keyword evidence="2" id="KW-1185">Reference proteome</keyword>
<comment type="caution">
    <text evidence="1">The sequence shown here is derived from an EMBL/GenBank/DDBJ whole genome shotgun (WGS) entry which is preliminary data.</text>
</comment>
<dbReference type="EMBL" id="NBSK02000006">
    <property type="protein sequence ID" value="KAJ0202302.1"/>
    <property type="molecule type" value="Genomic_DNA"/>
</dbReference>
<evidence type="ECO:0000313" key="2">
    <source>
        <dbReference type="Proteomes" id="UP000235145"/>
    </source>
</evidence>